<organism evidence="6 7">
    <name type="scientific">Sulfuricurvum kujiense (strain ATCC BAA-921 / DSM 16994 / JCM 11577 / YK-1)</name>
    <dbReference type="NCBI Taxonomy" id="709032"/>
    <lineage>
        <taxon>Bacteria</taxon>
        <taxon>Pseudomonadati</taxon>
        <taxon>Campylobacterota</taxon>
        <taxon>Epsilonproteobacteria</taxon>
        <taxon>Campylobacterales</taxon>
        <taxon>Sulfurimonadaceae</taxon>
        <taxon>Sulfuricurvum</taxon>
    </lineage>
</organism>
<dbReference type="Gene3D" id="3.40.50.12780">
    <property type="entry name" value="N-terminal domain of ligase-like"/>
    <property type="match status" value="1"/>
</dbReference>
<dbReference type="Gene3D" id="3.30.300.30">
    <property type="match status" value="1"/>
</dbReference>
<evidence type="ECO:0000256" key="2">
    <source>
        <dbReference type="ARBA" id="ARBA00022598"/>
    </source>
</evidence>
<evidence type="ECO:0000259" key="5">
    <source>
        <dbReference type="Pfam" id="PF13193"/>
    </source>
</evidence>
<gene>
    <name evidence="6" type="ordered locus">Sulku_0261</name>
</gene>
<dbReference type="EMBL" id="CP002355">
    <property type="protein sequence ID" value="ADR32928.1"/>
    <property type="molecule type" value="Genomic_DNA"/>
</dbReference>
<evidence type="ECO:0000313" key="6">
    <source>
        <dbReference type="EMBL" id="ADR32928.1"/>
    </source>
</evidence>
<dbReference type="HOGENOM" id="CLU_000022_59_10_7"/>
<dbReference type="GO" id="GO:0031956">
    <property type="term" value="F:medium-chain fatty acid-CoA ligase activity"/>
    <property type="evidence" value="ECO:0007669"/>
    <property type="project" value="TreeGrafter"/>
</dbReference>
<name>E4TY15_SULKY</name>
<dbReference type="InterPro" id="IPR025110">
    <property type="entry name" value="AMP-bd_C"/>
</dbReference>
<dbReference type="OrthoDB" id="9765680at2"/>
<dbReference type="PROSITE" id="PS00455">
    <property type="entry name" value="AMP_BINDING"/>
    <property type="match status" value="1"/>
</dbReference>
<dbReference type="NCBIfam" id="NF004837">
    <property type="entry name" value="PRK06187.1"/>
    <property type="match status" value="1"/>
</dbReference>
<dbReference type="InterPro" id="IPR020845">
    <property type="entry name" value="AMP-binding_CS"/>
</dbReference>
<dbReference type="SUPFAM" id="SSF56801">
    <property type="entry name" value="Acetyl-CoA synthetase-like"/>
    <property type="match status" value="1"/>
</dbReference>
<keyword evidence="7" id="KW-1185">Reference proteome</keyword>
<keyword evidence="2 6" id="KW-0436">Ligase</keyword>
<dbReference type="PANTHER" id="PTHR43201:SF5">
    <property type="entry name" value="MEDIUM-CHAIN ACYL-COA LIGASE ACSF2, MITOCHONDRIAL"/>
    <property type="match status" value="1"/>
</dbReference>
<evidence type="ECO:0000256" key="1">
    <source>
        <dbReference type="ARBA" id="ARBA00006432"/>
    </source>
</evidence>
<evidence type="ECO:0000259" key="4">
    <source>
        <dbReference type="Pfam" id="PF00501"/>
    </source>
</evidence>
<protein>
    <submittedName>
        <fullName evidence="6">AMP-dependent synthetase and ligase</fullName>
    </submittedName>
</protein>
<feature type="transmembrane region" description="Helical" evidence="3">
    <location>
        <begin position="210"/>
        <end position="232"/>
    </location>
</feature>
<comment type="similarity">
    <text evidence="1">Belongs to the ATP-dependent AMP-binding enzyme family.</text>
</comment>
<dbReference type="STRING" id="709032.Sulku_0261"/>
<dbReference type="Pfam" id="PF00501">
    <property type="entry name" value="AMP-binding"/>
    <property type="match status" value="1"/>
</dbReference>
<dbReference type="Proteomes" id="UP000008721">
    <property type="component" value="Chromosome"/>
</dbReference>
<feature type="domain" description="AMP-binding enzyme C-terminal" evidence="5">
    <location>
        <begin position="427"/>
        <end position="503"/>
    </location>
</feature>
<dbReference type="KEGG" id="sku:Sulku_0261"/>
<dbReference type="InterPro" id="IPR042099">
    <property type="entry name" value="ANL_N_sf"/>
</dbReference>
<dbReference type="GO" id="GO:0006631">
    <property type="term" value="P:fatty acid metabolic process"/>
    <property type="evidence" value="ECO:0007669"/>
    <property type="project" value="TreeGrafter"/>
</dbReference>
<dbReference type="PANTHER" id="PTHR43201">
    <property type="entry name" value="ACYL-COA SYNTHETASE"/>
    <property type="match status" value="1"/>
</dbReference>
<keyword evidence="3" id="KW-0472">Membrane</keyword>
<accession>E4TY15</accession>
<dbReference type="AlphaFoldDB" id="E4TY15"/>
<reference evidence="6 7" key="1">
    <citation type="journal article" date="2012" name="Stand. Genomic Sci.">
        <title>Complete genome sequence of the sulfur compounds oxidizing chemolithoautotroph Sulfuricurvum kujiense type strain (YK-1(T)).</title>
        <authorList>
            <person name="Han C."/>
            <person name="Kotsyurbenko O."/>
            <person name="Chertkov O."/>
            <person name="Held B."/>
            <person name="Lapidus A."/>
            <person name="Nolan M."/>
            <person name="Lucas S."/>
            <person name="Hammon N."/>
            <person name="Deshpande S."/>
            <person name="Cheng J.F."/>
            <person name="Tapia R."/>
            <person name="Goodwin L.A."/>
            <person name="Pitluck S."/>
            <person name="Liolios K."/>
            <person name="Pagani I."/>
            <person name="Ivanova N."/>
            <person name="Mavromatis K."/>
            <person name="Mikhailova N."/>
            <person name="Pati A."/>
            <person name="Chen A."/>
            <person name="Palaniappan K."/>
            <person name="Land M."/>
            <person name="Hauser L."/>
            <person name="Chang Y.J."/>
            <person name="Jeffries C.D."/>
            <person name="Brambilla E.M."/>
            <person name="Rohde M."/>
            <person name="Spring S."/>
            <person name="Sikorski J."/>
            <person name="Goker M."/>
            <person name="Woyke T."/>
            <person name="Bristow J."/>
            <person name="Eisen J.A."/>
            <person name="Markowitz V."/>
            <person name="Hugenholtz P."/>
            <person name="Kyrpides N.C."/>
            <person name="Klenk H.P."/>
            <person name="Detter J.C."/>
        </authorList>
    </citation>
    <scope>NUCLEOTIDE SEQUENCE [LARGE SCALE GENOMIC DNA]</scope>
    <source>
        <strain evidence="7">ATCC BAA-921 / DSM 16994 / JCM 11577 / YK-1</strain>
    </source>
</reference>
<dbReference type="eggNOG" id="COG0318">
    <property type="taxonomic scope" value="Bacteria"/>
</dbReference>
<dbReference type="InterPro" id="IPR000873">
    <property type="entry name" value="AMP-dep_synth/lig_dom"/>
</dbReference>
<proteinExistence type="inferred from homology"/>
<feature type="domain" description="AMP-dependent synthetase/ligase" evidence="4">
    <location>
        <begin position="17"/>
        <end position="377"/>
    </location>
</feature>
<evidence type="ECO:0000256" key="3">
    <source>
        <dbReference type="SAM" id="Phobius"/>
    </source>
</evidence>
<dbReference type="Pfam" id="PF13193">
    <property type="entry name" value="AMP-binding_C"/>
    <property type="match status" value="1"/>
</dbReference>
<sequence length="514" mass="57850">MIHYPYENFYAMLYGVAKENPRKNVIFIDNERYSYQRFLENVDRTARALEVIGVGRGDKIALICPNSVEFVQSIFAISKLGAISVPINTMLKNEEYRYILGDCGAKAVITAFKLAQEVRGLRDDVASIEHTIWIDKAPFEDAKHLLLGEMVADHVHHHSPSPAKLDDTAVIFYTSGTTGHPKGAMISNRNLFSNLVAAQERFDLSPKDRFIVYLPMFHSFTFAIMVILPFFMRASFVIIPSILPFSNIVRQTLLKRVTIFMGVPDIYNALIRARLPWYFLWFNSVRCFISGGSALSEDTLTRFRSLFKRAVMLEGYGLSECSPAVAVNLLEKQKTLSVGLPLYGYEVKIVNDEMEELPCGEAGELIVRGECVMQGYLNNPTATAETIQNGWLRTGDIAKIDEEGYIYIVDRIKDLIISKGINIYPRQIEEHLMLLPHIKLAAVIGVSDPHSGEVPIAFVELEEGYETTTPAFIKAQLKEHLALFKIPKTITVVESLPKTATGKVLKRVLKQGNY</sequence>
<keyword evidence="3" id="KW-1133">Transmembrane helix</keyword>
<keyword evidence="3" id="KW-0812">Transmembrane</keyword>
<dbReference type="InterPro" id="IPR045851">
    <property type="entry name" value="AMP-bd_C_sf"/>
</dbReference>
<evidence type="ECO:0000313" key="7">
    <source>
        <dbReference type="Proteomes" id="UP000008721"/>
    </source>
</evidence>
<dbReference type="RefSeq" id="WP_013459125.1">
    <property type="nucleotide sequence ID" value="NC_014762.1"/>
</dbReference>